<accession>A0A0E9NEY8</accession>
<dbReference type="PANTHER" id="PTHR44200">
    <property type="entry name" value="DNAJ HOMOLOG SUBFAMILY C MEMBER 7"/>
    <property type="match status" value="1"/>
</dbReference>
<feature type="repeat" description="TPR" evidence="3">
    <location>
        <begin position="258"/>
        <end position="291"/>
    </location>
</feature>
<evidence type="ECO:0000313" key="6">
    <source>
        <dbReference type="Proteomes" id="UP000033140"/>
    </source>
</evidence>
<dbReference type="Gene3D" id="1.25.40.10">
    <property type="entry name" value="Tetratricopeptide repeat domain"/>
    <property type="match status" value="1"/>
</dbReference>
<feature type="repeat" description="TPR" evidence="3">
    <location>
        <begin position="212"/>
        <end position="245"/>
    </location>
</feature>
<dbReference type="PANTHER" id="PTHR44200:SF1">
    <property type="entry name" value="DNAJ HOMOLOG SUBFAMILY C MEMBER 7"/>
    <property type="match status" value="1"/>
</dbReference>
<dbReference type="InterPro" id="IPR013105">
    <property type="entry name" value="TPR_2"/>
</dbReference>
<name>A0A0E9NEY8_SAICN</name>
<feature type="repeat" description="TPR" evidence="3">
    <location>
        <begin position="29"/>
        <end position="62"/>
    </location>
</feature>
<dbReference type="PRINTS" id="PR00625">
    <property type="entry name" value="JDOMAIN"/>
</dbReference>
<organism evidence="5 6">
    <name type="scientific">Saitoella complicata (strain BCRC 22490 / CBS 7301 / JCM 7358 / NBRC 10748 / NRRL Y-17804)</name>
    <dbReference type="NCBI Taxonomy" id="698492"/>
    <lineage>
        <taxon>Eukaryota</taxon>
        <taxon>Fungi</taxon>
        <taxon>Dikarya</taxon>
        <taxon>Ascomycota</taxon>
        <taxon>Taphrinomycotina</taxon>
        <taxon>Taphrinomycotina incertae sedis</taxon>
        <taxon>Saitoella</taxon>
    </lineage>
</organism>
<proteinExistence type="predicted"/>
<comment type="caution">
    <text evidence="5">The sequence shown here is derived from an EMBL/GenBank/DDBJ whole genome shotgun (WGS) entry which is preliminary data.</text>
</comment>
<dbReference type="Pfam" id="PF13414">
    <property type="entry name" value="TPR_11"/>
    <property type="match status" value="1"/>
</dbReference>
<feature type="repeat" description="TPR" evidence="3">
    <location>
        <begin position="297"/>
        <end position="330"/>
    </location>
</feature>
<dbReference type="Pfam" id="PF13432">
    <property type="entry name" value="TPR_16"/>
    <property type="match status" value="1"/>
</dbReference>
<dbReference type="SMART" id="SM00028">
    <property type="entry name" value="TPR"/>
    <property type="match status" value="6"/>
</dbReference>
<keyword evidence="1" id="KW-0677">Repeat</keyword>
<evidence type="ECO:0000313" key="5">
    <source>
        <dbReference type="EMBL" id="GAO48417.1"/>
    </source>
</evidence>
<evidence type="ECO:0000256" key="1">
    <source>
        <dbReference type="ARBA" id="ARBA00022737"/>
    </source>
</evidence>
<dbReference type="PROSITE" id="PS50005">
    <property type="entry name" value="TPR"/>
    <property type="match status" value="5"/>
</dbReference>
<dbReference type="InterPro" id="IPR011990">
    <property type="entry name" value="TPR-like_helical_dom_sf"/>
</dbReference>
<dbReference type="Pfam" id="PF00515">
    <property type="entry name" value="TPR_1"/>
    <property type="match status" value="1"/>
</dbReference>
<reference evidence="5 6" key="3">
    <citation type="journal article" date="2015" name="Genome Announc.">
        <title>Draft Genome Sequence of the Archiascomycetous Yeast Saitoella complicata.</title>
        <authorList>
            <person name="Yamauchi K."/>
            <person name="Kondo S."/>
            <person name="Hamamoto M."/>
            <person name="Takahashi Y."/>
            <person name="Ogura Y."/>
            <person name="Hayashi T."/>
            <person name="Nishida H."/>
        </authorList>
    </citation>
    <scope>NUCLEOTIDE SEQUENCE [LARGE SCALE GENOMIC DNA]</scope>
    <source>
        <strain evidence="5 6">NRRL Y-17804</strain>
    </source>
</reference>
<reference evidence="5 6" key="2">
    <citation type="journal article" date="2014" name="J. Gen. Appl. Microbiol.">
        <title>The early diverging ascomycetous budding yeast Saitoella complicata has three histone deacetylases belonging to the Clr6, Hos2, and Rpd3 lineages.</title>
        <authorList>
            <person name="Nishida H."/>
            <person name="Matsumoto T."/>
            <person name="Kondo S."/>
            <person name="Hamamoto M."/>
            <person name="Yoshikawa H."/>
        </authorList>
    </citation>
    <scope>NUCLEOTIDE SEQUENCE [LARGE SCALE GENOMIC DNA]</scope>
    <source>
        <strain evidence="5 6">NRRL Y-17804</strain>
    </source>
</reference>
<dbReference type="PROSITE" id="PS50076">
    <property type="entry name" value="DNAJ_2"/>
    <property type="match status" value="1"/>
</dbReference>
<dbReference type="Pfam" id="PF07719">
    <property type="entry name" value="TPR_2"/>
    <property type="match status" value="1"/>
</dbReference>
<keyword evidence="2 3" id="KW-0802">TPR repeat</keyword>
<dbReference type="InterPro" id="IPR019734">
    <property type="entry name" value="TPR_rpt"/>
</dbReference>
<dbReference type="Pfam" id="PF00226">
    <property type="entry name" value="DnaJ"/>
    <property type="match status" value="1"/>
</dbReference>
<feature type="domain" description="J" evidence="4">
    <location>
        <begin position="385"/>
        <end position="452"/>
    </location>
</feature>
<keyword evidence="6" id="KW-1185">Reference proteome</keyword>
<feature type="repeat" description="TPR" evidence="3">
    <location>
        <begin position="331"/>
        <end position="364"/>
    </location>
</feature>
<dbReference type="OMA" id="KMCLGLD"/>
<protein>
    <recommendedName>
        <fullName evidence="4">J domain-containing protein</fullName>
    </recommendedName>
</protein>
<evidence type="ECO:0000256" key="2">
    <source>
        <dbReference type="ARBA" id="ARBA00022803"/>
    </source>
</evidence>
<dbReference type="AlphaFoldDB" id="A0A0E9NEY8"/>
<dbReference type="Gene3D" id="1.10.287.110">
    <property type="entry name" value="DnaJ domain"/>
    <property type="match status" value="1"/>
</dbReference>
<dbReference type="STRING" id="698492.A0A0E9NEY8"/>
<dbReference type="CDD" id="cd06257">
    <property type="entry name" value="DnaJ"/>
    <property type="match status" value="1"/>
</dbReference>
<sequence>MISTRRSTTPPKGSKTLSYTMSANGSLSAEEHKALGNEAYKKGDYQTAISEYTHAVDSEPLNPVYLGNRAMAYVQNKQYDLALADSLAADRLAPGTQKTLARIAKCYTLLGRADDALDVYKGMSEVPAEAGQAHQMKNLFEQATNMIQAGSAQAGLALNVIDQAERLLGPTVAPPKKFQILRAEALCAKTPHDYDQANAIAMSLLRKDQSDPESLTLRGKILYAQGENEKAVVHFQQALRCDPDFVAARSLLKRSRAVETKKAEGNAAFKAGNLAEAKQKYTEALEVDPESRTATMAKLYSNRATVLMKLEAYADAIDDCTKALELDPSYTKALRTRARAHLSLESFQSAITDLNSALELDPSDSTLRPLLREAELELKKSQRKDYYKILGVGKDAGETEIKKAYRRAALRDHPDKAAPEDREAAEAKFKDINEAYTTLSDPQKKYRYDSGADIEMDGGMGGAGFGGGVDLSEMFGGMGGMGGHPFGGQFGGGGFGGGGGGHPFGGQQFGGGGNPFGGGFPGGGGGGGGGFHFQQF</sequence>
<evidence type="ECO:0000259" key="4">
    <source>
        <dbReference type="PROSITE" id="PS50076"/>
    </source>
</evidence>
<dbReference type="InterPro" id="IPR001623">
    <property type="entry name" value="DnaJ_domain"/>
</dbReference>
<dbReference type="Proteomes" id="UP000033140">
    <property type="component" value="Unassembled WGS sequence"/>
</dbReference>
<dbReference type="SUPFAM" id="SSF46565">
    <property type="entry name" value="Chaperone J-domain"/>
    <property type="match status" value="1"/>
</dbReference>
<dbReference type="InterPro" id="IPR052758">
    <property type="entry name" value="SRC_co-chaperone"/>
</dbReference>
<dbReference type="InterPro" id="IPR036869">
    <property type="entry name" value="J_dom_sf"/>
</dbReference>
<dbReference type="EMBL" id="BACD03000014">
    <property type="protein sequence ID" value="GAO48417.1"/>
    <property type="molecule type" value="Genomic_DNA"/>
</dbReference>
<gene>
    <name evidence="5" type="ORF">G7K_2590-t1</name>
</gene>
<reference evidence="5 6" key="1">
    <citation type="journal article" date="2011" name="J. Gen. Appl. Microbiol.">
        <title>Draft genome sequencing of the enigmatic yeast Saitoella complicata.</title>
        <authorList>
            <person name="Nishida H."/>
            <person name="Hamamoto M."/>
            <person name="Sugiyama J."/>
        </authorList>
    </citation>
    <scope>NUCLEOTIDE SEQUENCE [LARGE SCALE GENOMIC DNA]</scope>
    <source>
        <strain evidence="5 6">NRRL Y-17804</strain>
    </source>
</reference>
<dbReference type="SUPFAM" id="SSF48452">
    <property type="entry name" value="TPR-like"/>
    <property type="match status" value="1"/>
</dbReference>
<dbReference type="SMART" id="SM00271">
    <property type="entry name" value="DnaJ"/>
    <property type="match status" value="1"/>
</dbReference>
<evidence type="ECO:0000256" key="3">
    <source>
        <dbReference type="PROSITE-ProRule" id="PRU00339"/>
    </source>
</evidence>